<sequence length="118" mass="12896">MIMIVLGWPSGIGLGCGSVLLLSILSGANLDAIAEECTTERVSNIQETNGPNQELTTKKPIGYKIWQSFESNRHLLLSLCLININLIMYLQPKQKIGSQTQAKKGKGITSHPRIGYSI</sequence>
<keyword evidence="2" id="KW-0812">Transmembrane</keyword>
<protein>
    <submittedName>
        <fullName evidence="2">Transmembrane protein, putative</fullName>
    </submittedName>
</protein>
<keyword evidence="2" id="KW-0472">Membrane</keyword>
<name>G7JQN0_MEDTR</name>
<gene>
    <name evidence="2" type="ordered locus">MTR_4g076630</name>
</gene>
<evidence type="ECO:0000313" key="3">
    <source>
        <dbReference type="EnsemblPlants" id="AES89532"/>
    </source>
</evidence>
<keyword evidence="1" id="KW-0732">Signal</keyword>
<dbReference type="AlphaFoldDB" id="G7JQN0"/>
<keyword evidence="4" id="KW-1185">Reference proteome</keyword>
<dbReference type="EMBL" id="CM001220">
    <property type="protein sequence ID" value="AES89532.1"/>
    <property type="molecule type" value="Genomic_DNA"/>
</dbReference>
<reference evidence="2 4" key="1">
    <citation type="journal article" date="2011" name="Nature">
        <title>The Medicago genome provides insight into the evolution of rhizobial symbioses.</title>
        <authorList>
            <person name="Young N.D."/>
            <person name="Debelle F."/>
            <person name="Oldroyd G.E."/>
            <person name="Geurts R."/>
            <person name="Cannon S.B."/>
            <person name="Udvardi M.K."/>
            <person name="Benedito V.A."/>
            <person name="Mayer K.F."/>
            <person name="Gouzy J."/>
            <person name="Schoof H."/>
            <person name="Van de Peer Y."/>
            <person name="Proost S."/>
            <person name="Cook D.R."/>
            <person name="Meyers B.C."/>
            <person name="Spannagl M."/>
            <person name="Cheung F."/>
            <person name="De Mita S."/>
            <person name="Krishnakumar V."/>
            <person name="Gundlach H."/>
            <person name="Zhou S."/>
            <person name="Mudge J."/>
            <person name="Bharti A.K."/>
            <person name="Murray J.D."/>
            <person name="Naoumkina M.A."/>
            <person name="Rosen B."/>
            <person name="Silverstein K.A."/>
            <person name="Tang H."/>
            <person name="Rombauts S."/>
            <person name="Zhao P.X."/>
            <person name="Zhou P."/>
            <person name="Barbe V."/>
            <person name="Bardou P."/>
            <person name="Bechner M."/>
            <person name="Bellec A."/>
            <person name="Berger A."/>
            <person name="Berges H."/>
            <person name="Bidwell S."/>
            <person name="Bisseling T."/>
            <person name="Choisne N."/>
            <person name="Couloux A."/>
            <person name="Denny R."/>
            <person name="Deshpande S."/>
            <person name="Dai X."/>
            <person name="Doyle J.J."/>
            <person name="Dudez A.M."/>
            <person name="Farmer A.D."/>
            <person name="Fouteau S."/>
            <person name="Franken C."/>
            <person name="Gibelin C."/>
            <person name="Gish J."/>
            <person name="Goldstein S."/>
            <person name="Gonzalez A.J."/>
            <person name="Green P.J."/>
            <person name="Hallab A."/>
            <person name="Hartog M."/>
            <person name="Hua A."/>
            <person name="Humphray S.J."/>
            <person name="Jeong D.H."/>
            <person name="Jing Y."/>
            <person name="Jocker A."/>
            <person name="Kenton S.M."/>
            <person name="Kim D.J."/>
            <person name="Klee K."/>
            <person name="Lai H."/>
            <person name="Lang C."/>
            <person name="Lin S."/>
            <person name="Macmil S.L."/>
            <person name="Magdelenat G."/>
            <person name="Matthews L."/>
            <person name="McCorrison J."/>
            <person name="Monaghan E.L."/>
            <person name="Mun J.H."/>
            <person name="Najar F.Z."/>
            <person name="Nicholson C."/>
            <person name="Noirot C."/>
            <person name="O'Bleness M."/>
            <person name="Paule C.R."/>
            <person name="Poulain J."/>
            <person name="Prion F."/>
            <person name="Qin B."/>
            <person name="Qu C."/>
            <person name="Retzel E.F."/>
            <person name="Riddle C."/>
            <person name="Sallet E."/>
            <person name="Samain S."/>
            <person name="Samson N."/>
            <person name="Sanders I."/>
            <person name="Saurat O."/>
            <person name="Scarpelli C."/>
            <person name="Schiex T."/>
            <person name="Segurens B."/>
            <person name="Severin A.J."/>
            <person name="Sherrier D.J."/>
            <person name="Shi R."/>
            <person name="Sims S."/>
            <person name="Singer S.R."/>
            <person name="Sinharoy S."/>
            <person name="Sterck L."/>
            <person name="Viollet A."/>
            <person name="Wang B.B."/>
            <person name="Wang K."/>
            <person name="Wang M."/>
            <person name="Wang X."/>
            <person name="Warfsmann J."/>
            <person name="Weissenbach J."/>
            <person name="White D.D."/>
            <person name="White J.D."/>
            <person name="Wiley G.B."/>
            <person name="Wincker P."/>
            <person name="Xing Y."/>
            <person name="Yang L."/>
            <person name="Yao Z."/>
            <person name="Ying F."/>
            <person name="Zhai J."/>
            <person name="Zhou L."/>
            <person name="Zuber A."/>
            <person name="Denarie J."/>
            <person name="Dixon R.A."/>
            <person name="May G.D."/>
            <person name="Schwartz D.C."/>
            <person name="Rogers J."/>
            <person name="Quetier F."/>
            <person name="Town C.D."/>
            <person name="Roe B.A."/>
        </authorList>
    </citation>
    <scope>NUCLEOTIDE SEQUENCE [LARGE SCALE GENOMIC DNA]</scope>
    <source>
        <strain evidence="2">A17</strain>
        <strain evidence="3 4">cv. Jemalong A17</strain>
    </source>
</reference>
<dbReference type="Proteomes" id="UP000002051">
    <property type="component" value="Chromosome 4"/>
</dbReference>
<feature type="chain" id="PRO_5014573078" evidence="1">
    <location>
        <begin position="18"/>
        <end position="118"/>
    </location>
</feature>
<dbReference type="PaxDb" id="3880-AES89532"/>
<evidence type="ECO:0000313" key="4">
    <source>
        <dbReference type="Proteomes" id="UP000002051"/>
    </source>
</evidence>
<evidence type="ECO:0000256" key="1">
    <source>
        <dbReference type="SAM" id="SignalP"/>
    </source>
</evidence>
<evidence type="ECO:0000313" key="2">
    <source>
        <dbReference type="EMBL" id="AES89532.1"/>
    </source>
</evidence>
<proteinExistence type="predicted"/>
<reference evidence="2 4" key="2">
    <citation type="journal article" date="2014" name="BMC Genomics">
        <title>An improved genome release (version Mt4.0) for the model legume Medicago truncatula.</title>
        <authorList>
            <person name="Tang H."/>
            <person name="Krishnakumar V."/>
            <person name="Bidwell S."/>
            <person name="Rosen B."/>
            <person name="Chan A."/>
            <person name="Zhou S."/>
            <person name="Gentzbittel L."/>
            <person name="Childs K.L."/>
            <person name="Yandell M."/>
            <person name="Gundlach H."/>
            <person name="Mayer K.F."/>
            <person name="Schwartz D.C."/>
            <person name="Town C.D."/>
        </authorList>
    </citation>
    <scope>GENOME REANNOTATION</scope>
    <source>
        <strain evidence="3 4">cv. Jemalong A17</strain>
    </source>
</reference>
<dbReference type="HOGENOM" id="CLU_2076583_0_0_1"/>
<accession>G7JQN0</accession>
<dbReference type="EnsemblPlants" id="AES89532">
    <property type="protein sequence ID" value="AES89532"/>
    <property type="gene ID" value="MTR_4g076630"/>
</dbReference>
<reference evidence="3" key="3">
    <citation type="submission" date="2015-04" db="UniProtKB">
        <authorList>
            <consortium name="EnsemblPlants"/>
        </authorList>
    </citation>
    <scope>IDENTIFICATION</scope>
    <source>
        <strain evidence="3">cv. Jemalong A17</strain>
    </source>
</reference>
<feature type="signal peptide" evidence="1">
    <location>
        <begin position="1"/>
        <end position="17"/>
    </location>
</feature>
<organism evidence="2 4">
    <name type="scientific">Medicago truncatula</name>
    <name type="common">Barrel medic</name>
    <name type="synonym">Medicago tribuloides</name>
    <dbReference type="NCBI Taxonomy" id="3880"/>
    <lineage>
        <taxon>Eukaryota</taxon>
        <taxon>Viridiplantae</taxon>
        <taxon>Streptophyta</taxon>
        <taxon>Embryophyta</taxon>
        <taxon>Tracheophyta</taxon>
        <taxon>Spermatophyta</taxon>
        <taxon>Magnoliopsida</taxon>
        <taxon>eudicotyledons</taxon>
        <taxon>Gunneridae</taxon>
        <taxon>Pentapetalae</taxon>
        <taxon>rosids</taxon>
        <taxon>fabids</taxon>
        <taxon>Fabales</taxon>
        <taxon>Fabaceae</taxon>
        <taxon>Papilionoideae</taxon>
        <taxon>50 kb inversion clade</taxon>
        <taxon>NPAAA clade</taxon>
        <taxon>Hologalegina</taxon>
        <taxon>IRL clade</taxon>
        <taxon>Trifolieae</taxon>
        <taxon>Medicago</taxon>
    </lineage>
</organism>